<name>A0AAD3X443_MICMQ</name>
<dbReference type="Pfam" id="PF13579">
    <property type="entry name" value="Glyco_trans_4_4"/>
    <property type="match status" value="1"/>
</dbReference>
<dbReference type="GO" id="GO:0016758">
    <property type="term" value="F:hexosyltransferase activity"/>
    <property type="evidence" value="ECO:0007669"/>
    <property type="project" value="TreeGrafter"/>
</dbReference>
<evidence type="ECO:0000313" key="7">
    <source>
        <dbReference type="Proteomes" id="UP000436027"/>
    </source>
</evidence>
<evidence type="ECO:0000256" key="1">
    <source>
        <dbReference type="ARBA" id="ARBA00021292"/>
    </source>
</evidence>
<evidence type="ECO:0000256" key="2">
    <source>
        <dbReference type="ARBA" id="ARBA00022676"/>
    </source>
</evidence>
<gene>
    <name evidence="6" type="ORF">F6W70_05815</name>
</gene>
<dbReference type="GO" id="GO:1901137">
    <property type="term" value="P:carbohydrate derivative biosynthetic process"/>
    <property type="evidence" value="ECO:0007669"/>
    <property type="project" value="UniProtKB-ARBA"/>
</dbReference>
<dbReference type="InterPro" id="IPR050194">
    <property type="entry name" value="Glycosyltransferase_grp1"/>
</dbReference>
<accession>A0AAD3X443</accession>
<dbReference type="Pfam" id="PF00534">
    <property type="entry name" value="Glycos_transf_1"/>
    <property type="match status" value="1"/>
</dbReference>
<feature type="domain" description="Glycosyltransferase subfamily 4-like N-terminal" evidence="5">
    <location>
        <begin position="64"/>
        <end position="219"/>
    </location>
</feature>
<evidence type="ECO:0000259" key="5">
    <source>
        <dbReference type="Pfam" id="PF13579"/>
    </source>
</evidence>
<dbReference type="Gene3D" id="3.40.50.2000">
    <property type="entry name" value="Glycogen Phosphorylase B"/>
    <property type="match status" value="2"/>
</dbReference>
<reference evidence="6 7" key="1">
    <citation type="submission" date="2019-09" db="EMBL/GenBank/DDBJ databases">
        <title>Whole genome sequencing of Microbacterium maritypicum.</title>
        <authorList>
            <person name="Lenchi N."/>
        </authorList>
    </citation>
    <scope>NUCLEOTIDE SEQUENCE [LARGE SCALE GENOMIC DNA]</scope>
    <source>
        <strain evidence="6 7">DSM 12512</strain>
    </source>
</reference>
<dbReference type="CDD" id="cd03794">
    <property type="entry name" value="GT4_WbuB-like"/>
    <property type="match status" value="1"/>
</dbReference>
<protein>
    <recommendedName>
        <fullName evidence="1">D-inositol 3-phosphate glycosyltransferase</fullName>
    </recommendedName>
</protein>
<evidence type="ECO:0000259" key="4">
    <source>
        <dbReference type="Pfam" id="PF00534"/>
    </source>
</evidence>
<organism evidence="6 7">
    <name type="scientific">Microbacterium maritypicum</name>
    <name type="common">Microbacterium liquefaciens</name>
    <dbReference type="NCBI Taxonomy" id="33918"/>
    <lineage>
        <taxon>Bacteria</taxon>
        <taxon>Bacillati</taxon>
        <taxon>Actinomycetota</taxon>
        <taxon>Actinomycetes</taxon>
        <taxon>Micrococcales</taxon>
        <taxon>Microbacteriaceae</taxon>
        <taxon>Microbacterium</taxon>
    </lineage>
</organism>
<dbReference type="Proteomes" id="UP000436027">
    <property type="component" value="Unassembled WGS sequence"/>
</dbReference>
<dbReference type="PANTHER" id="PTHR45947:SF3">
    <property type="entry name" value="SULFOQUINOVOSYL TRANSFERASE SQD2"/>
    <property type="match status" value="1"/>
</dbReference>
<dbReference type="EMBL" id="WAAQ01000001">
    <property type="protein sequence ID" value="KAB1886934.1"/>
    <property type="molecule type" value="Genomic_DNA"/>
</dbReference>
<dbReference type="InterPro" id="IPR028098">
    <property type="entry name" value="Glyco_trans_4-like_N"/>
</dbReference>
<dbReference type="AlphaFoldDB" id="A0AAD3X443"/>
<dbReference type="PANTHER" id="PTHR45947">
    <property type="entry name" value="SULFOQUINOVOSYL TRANSFERASE SQD2"/>
    <property type="match status" value="1"/>
</dbReference>
<sequence>MYCATSPPTVRATVLSRRRDRSTSAVCTTGRSPAMCCCTISWRDDMRVTIVSRIYRPEPAAASIYLGAVADELCAQGAEVDVLTAAPPHGSVVEPRGERVRTFPVLRDANGYVRGYLPYLSFDIPLAFRLLFIRRPDVVLMEPPPTTGFVVRVICALRRIPYVYDAADIWSDAAQLEPVSSVVISVLRSMERFGLRGAAHVVTISRGVLDRLRALGVDGPATVTGFGADTREFPPTIAAPQQLFVYAGSYSPAHGAEILIDAFARFLVDHPGFTLRFIGNGSERPTVEERAEALGVSAHVEYLDPVPPSELLPHLAAAAASLATIKPSAVYEYSYASKAFSSLAVGCPVLFAGPGPTATLLEEANREVRAGIACGYEADEIAAAMRRLADDRPSVPERLALGEWTAREHSMSTVVRRVVDVLRVAARGRR</sequence>
<dbReference type="SUPFAM" id="SSF53756">
    <property type="entry name" value="UDP-Glycosyltransferase/glycogen phosphorylase"/>
    <property type="match status" value="1"/>
</dbReference>
<evidence type="ECO:0000256" key="3">
    <source>
        <dbReference type="ARBA" id="ARBA00022679"/>
    </source>
</evidence>
<keyword evidence="2" id="KW-0328">Glycosyltransferase</keyword>
<dbReference type="InterPro" id="IPR001296">
    <property type="entry name" value="Glyco_trans_1"/>
</dbReference>
<evidence type="ECO:0000313" key="6">
    <source>
        <dbReference type="EMBL" id="KAB1886934.1"/>
    </source>
</evidence>
<comment type="caution">
    <text evidence="6">The sequence shown here is derived from an EMBL/GenBank/DDBJ whole genome shotgun (WGS) entry which is preliminary data.</text>
</comment>
<keyword evidence="3" id="KW-0808">Transferase</keyword>
<feature type="domain" description="Glycosyl transferase family 1" evidence="4">
    <location>
        <begin position="237"/>
        <end position="394"/>
    </location>
</feature>
<proteinExistence type="predicted"/>